<organism evidence="2 3">
    <name type="scientific">Quillaja saponaria</name>
    <name type="common">Soap bark tree</name>
    <dbReference type="NCBI Taxonomy" id="32244"/>
    <lineage>
        <taxon>Eukaryota</taxon>
        <taxon>Viridiplantae</taxon>
        <taxon>Streptophyta</taxon>
        <taxon>Embryophyta</taxon>
        <taxon>Tracheophyta</taxon>
        <taxon>Spermatophyta</taxon>
        <taxon>Magnoliopsida</taxon>
        <taxon>eudicotyledons</taxon>
        <taxon>Gunneridae</taxon>
        <taxon>Pentapetalae</taxon>
        <taxon>rosids</taxon>
        <taxon>fabids</taxon>
        <taxon>Fabales</taxon>
        <taxon>Quillajaceae</taxon>
        <taxon>Quillaja</taxon>
    </lineage>
</organism>
<feature type="compositionally biased region" description="Polar residues" evidence="1">
    <location>
        <begin position="72"/>
        <end position="82"/>
    </location>
</feature>
<protein>
    <submittedName>
        <fullName evidence="2">Uncharacterized protein</fullName>
    </submittedName>
</protein>
<feature type="compositionally biased region" description="Basic residues" evidence="1">
    <location>
        <begin position="54"/>
        <end position="69"/>
    </location>
</feature>
<evidence type="ECO:0000313" key="2">
    <source>
        <dbReference type="EMBL" id="KAJ7959653.1"/>
    </source>
</evidence>
<gene>
    <name evidence="2" type="ORF">O6P43_020201</name>
</gene>
<feature type="region of interest" description="Disordered" evidence="1">
    <location>
        <begin position="23"/>
        <end position="99"/>
    </location>
</feature>
<name>A0AAD7PL62_QUISA</name>
<accession>A0AAD7PL62</accession>
<proteinExistence type="predicted"/>
<sequence length="99" mass="11409">MGFKEKNKKWNFCLTETQAKEGGKQLAMNEKDSKVIRPTREKDERRRLAVQSKPFKRNQGKGRTKRKRASAGTASINHPQTKTSKRQNMGGRGTFEKEE</sequence>
<evidence type="ECO:0000313" key="3">
    <source>
        <dbReference type="Proteomes" id="UP001163823"/>
    </source>
</evidence>
<dbReference type="KEGG" id="qsa:O6P43_020201"/>
<dbReference type="AlphaFoldDB" id="A0AAD7PL62"/>
<evidence type="ECO:0000256" key="1">
    <source>
        <dbReference type="SAM" id="MobiDB-lite"/>
    </source>
</evidence>
<dbReference type="Proteomes" id="UP001163823">
    <property type="component" value="Chromosome 8"/>
</dbReference>
<feature type="compositionally biased region" description="Basic and acidic residues" evidence="1">
    <location>
        <begin position="23"/>
        <end position="47"/>
    </location>
</feature>
<dbReference type="EMBL" id="JARAOO010000008">
    <property type="protein sequence ID" value="KAJ7959653.1"/>
    <property type="molecule type" value="Genomic_DNA"/>
</dbReference>
<keyword evidence="3" id="KW-1185">Reference proteome</keyword>
<reference evidence="2" key="1">
    <citation type="journal article" date="2023" name="Science">
        <title>Elucidation of the pathway for biosynthesis of saponin adjuvants from the soapbark tree.</title>
        <authorList>
            <person name="Reed J."/>
            <person name="Orme A."/>
            <person name="El-Demerdash A."/>
            <person name="Owen C."/>
            <person name="Martin L.B.B."/>
            <person name="Misra R.C."/>
            <person name="Kikuchi S."/>
            <person name="Rejzek M."/>
            <person name="Martin A.C."/>
            <person name="Harkess A."/>
            <person name="Leebens-Mack J."/>
            <person name="Louveau T."/>
            <person name="Stephenson M.J."/>
            <person name="Osbourn A."/>
        </authorList>
    </citation>
    <scope>NUCLEOTIDE SEQUENCE</scope>
    <source>
        <strain evidence="2">S10</strain>
    </source>
</reference>
<comment type="caution">
    <text evidence="2">The sequence shown here is derived from an EMBL/GenBank/DDBJ whole genome shotgun (WGS) entry which is preliminary data.</text>
</comment>